<dbReference type="SUPFAM" id="SSF51735">
    <property type="entry name" value="NAD(P)-binding Rossmann-fold domains"/>
    <property type="match status" value="1"/>
</dbReference>
<keyword evidence="5 8" id="KW-0641">Proline biosynthesis</keyword>
<keyword evidence="7 8" id="KW-0560">Oxidoreductase</keyword>
<comment type="catalytic activity">
    <reaction evidence="8">
        <text>L-proline + NAD(+) = (S)-1-pyrroline-5-carboxylate + NADH + 2 H(+)</text>
        <dbReference type="Rhea" id="RHEA:14105"/>
        <dbReference type="ChEBI" id="CHEBI:15378"/>
        <dbReference type="ChEBI" id="CHEBI:17388"/>
        <dbReference type="ChEBI" id="CHEBI:57540"/>
        <dbReference type="ChEBI" id="CHEBI:57945"/>
        <dbReference type="ChEBI" id="CHEBI:60039"/>
        <dbReference type="EC" id="1.5.1.2"/>
    </reaction>
</comment>
<evidence type="ECO:0000313" key="14">
    <source>
        <dbReference type="Proteomes" id="UP000231366"/>
    </source>
</evidence>
<feature type="domain" description="Pyrroline-5-carboxylate reductase dimerisation" evidence="12">
    <location>
        <begin position="173"/>
        <end position="277"/>
    </location>
</feature>
<comment type="catalytic activity">
    <reaction evidence="8">
        <text>L-proline + NADP(+) = (S)-1-pyrroline-5-carboxylate + NADPH + 2 H(+)</text>
        <dbReference type="Rhea" id="RHEA:14109"/>
        <dbReference type="ChEBI" id="CHEBI:15378"/>
        <dbReference type="ChEBI" id="CHEBI:17388"/>
        <dbReference type="ChEBI" id="CHEBI:57783"/>
        <dbReference type="ChEBI" id="CHEBI:58349"/>
        <dbReference type="ChEBI" id="CHEBI:60039"/>
        <dbReference type="EC" id="1.5.1.2"/>
    </reaction>
</comment>
<dbReference type="InterPro" id="IPR028939">
    <property type="entry name" value="P5C_Rdtase_cat_N"/>
</dbReference>
<evidence type="ECO:0000256" key="1">
    <source>
        <dbReference type="ARBA" id="ARBA00004496"/>
    </source>
</evidence>
<keyword evidence="3 8" id="KW-0963">Cytoplasm</keyword>
<evidence type="ECO:0000256" key="3">
    <source>
        <dbReference type="ARBA" id="ARBA00022490"/>
    </source>
</evidence>
<evidence type="ECO:0000259" key="11">
    <source>
        <dbReference type="Pfam" id="PF03807"/>
    </source>
</evidence>
<dbReference type="Gene3D" id="1.10.3730.10">
    <property type="entry name" value="ProC C-terminal domain-like"/>
    <property type="match status" value="1"/>
</dbReference>
<comment type="similarity">
    <text evidence="2 8">Belongs to the pyrroline-5-carboxylate reductase family.</text>
</comment>
<evidence type="ECO:0000256" key="7">
    <source>
        <dbReference type="ARBA" id="ARBA00023002"/>
    </source>
</evidence>
<sequence length="282" mass="29891">MLILEIEVKEMQRNTIGFIGAGNMAGALIKGLLESGTYKPHSVFISDKRKEALKNLAGSYGIKLCQSNTELLYKCSTVVLAVKPQNIKEVMLEIREHLSSGHFLISIAAGIPLKMIGAFTGGSVALARVMPNTPALVQRGISAIAFGPDVSEDLVRLAESIFAAVGKTLVVPESMMNAVTAVSGSGPGFIFYLMECMIKAGVEVGLGEDVSRELVIETFLGSAHLARNSDKTVSQLRQMVTSPGGTTAAGLLVMEEMGLKKTLTDAIKTATMRARELGDASS</sequence>
<dbReference type="PIRSF" id="PIRSF000193">
    <property type="entry name" value="Pyrrol-5-carb_rd"/>
    <property type="match status" value="1"/>
</dbReference>
<evidence type="ECO:0000256" key="9">
    <source>
        <dbReference type="NCBIfam" id="TIGR00112"/>
    </source>
</evidence>
<evidence type="ECO:0000256" key="10">
    <source>
        <dbReference type="PIRSR" id="PIRSR000193-1"/>
    </source>
</evidence>
<evidence type="ECO:0000256" key="6">
    <source>
        <dbReference type="ARBA" id="ARBA00022857"/>
    </source>
</evidence>
<dbReference type="AlphaFoldDB" id="A0A2M8AS98"/>
<evidence type="ECO:0000256" key="8">
    <source>
        <dbReference type="HAMAP-Rule" id="MF_01925"/>
    </source>
</evidence>
<keyword evidence="4 8" id="KW-0028">Amino-acid biosynthesis</keyword>
<dbReference type="InterPro" id="IPR029036">
    <property type="entry name" value="P5CR_dimer"/>
</dbReference>
<comment type="pathway">
    <text evidence="8">Amino-acid biosynthesis; L-proline biosynthesis; L-proline from L-glutamate 5-semialdehyde: step 1/1.</text>
</comment>
<comment type="subcellular location">
    <subcellularLocation>
        <location evidence="1 8">Cytoplasm</location>
    </subcellularLocation>
</comment>
<dbReference type="Gene3D" id="3.40.50.720">
    <property type="entry name" value="NAD(P)-binding Rossmann-like Domain"/>
    <property type="match status" value="1"/>
</dbReference>
<dbReference type="FunFam" id="3.40.50.720:FF:000190">
    <property type="entry name" value="Pyrroline-5-carboxylate reductase"/>
    <property type="match status" value="1"/>
</dbReference>
<dbReference type="InterPro" id="IPR008927">
    <property type="entry name" value="6-PGluconate_DH-like_C_sf"/>
</dbReference>
<dbReference type="Pfam" id="PF14748">
    <property type="entry name" value="P5CR_dimer"/>
    <property type="match status" value="1"/>
</dbReference>
<dbReference type="PANTHER" id="PTHR11645">
    <property type="entry name" value="PYRROLINE-5-CARBOXYLATE REDUCTASE"/>
    <property type="match status" value="1"/>
</dbReference>
<dbReference type="GO" id="GO:0004735">
    <property type="term" value="F:pyrroline-5-carboxylate reductase activity"/>
    <property type="evidence" value="ECO:0007669"/>
    <property type="project" value="UniProtKB-UniRule"/>
</dbReference>
<accession>A0A2M8AS98</accession>
<gene>
    <name evidence="8" type="primary">proC</name>
    <name evidence="13" type="ORF">CO110_08325</name>
</gene>
<name>A0A2M8AS98_9BACT</name>
<evidence type="ECO:0000256" key="4">
    <source>
        <dbReference type="ARBA" id="ARBA00022605"/>
    </source>
</evidence>
<dbReference type="Proteomes" id="UP000231366">
    <property type="component" value="Unassembled WGS sequence"/>
</dbReference>
<feature type="domain" description="Pyrroline-5-carboxylate reductase catalytic N-terminal" evidence="11">
    <location>
        <begin position="15"/>
        <end position="110"/>
    </location>
</feature>
<evidence type="ECO:0000256" key="5">
    <source>
        <dbReference type="ARBA" id="ARBA00022650"/>
    </source>
</evidence>
<comment type="function">
    <text evidence="8">Catalyzes the reduction of 1-pyrroline-5-carboxylate (PCA) to L-proline.</text>
</comment>
<dbReference type="UniPathway" id="UPA00098">
    <property type="reaction ID" value="UER00361"/>
</dbReference>
<feature type="binding site" evidence="10">
    <location>
        <position position="68"/>
    </location>
    <ligand>
        <name>NADPH</name>
        <dbReference type="ChEBI" id="CHEBI:57783"/>
    </ligand>
</feature>
<feature type="binding site" evidence="10">
    <location>
        <begin position="19"/>
        <end position="24"/>
    </location>
    <ligand>
        <name>NADP(+)</name>
        <dbReference type="ChEBI" id="CHEBI:58349"/>
    </ligand>
</feature>
<protein>
    <recommendedName>
        <fullName evidence="8 9">Pyrroline-5-carboxylate reductase</fullName>
        <shortName evidence="8">P5C reductase</shortName>
        <shortName evidence="8">P5CR</shortName>
        <ecNumber evidence="8 9">1.5.1.2</ecNumber>
    </recommendedName>
    <alternativeName>
        <fullName evidence="8">PCA reductase</fullName>
    </alternativeName>
</protein>
<dbReference type="HAMAP" id="MF_01925">
    <property type="entry name" value="P5C_reductase"/>
    <property type="match status" value="1"/>
</dbReference>
<evidence type="ECO:0000256" key="2">
    <source>
        <dbReference type="ARBA" id="ARBA00005525"/>
    </source>
</evidence>
<reference evidence="14" key="1">
    <citation type="submission" date="2017-09" db="EMBL/GenBank/DDBJ databases">
        <title>Depth-based differentiation of microbial function through sediment-hosted aquifers and enrichment of novel symbionts in the deep terrestrial subsurface.</title>
        <authorList>
            <person name="Probst A.J."/>
            <person name="Ladd B."/>
            <person name="Jarett J.K."/>
            <person name="Geller-Mcgrath D.E."/>
            <person name="Sieber C.M.K."/>
            <person name="Emerson J.B."/>
            <person name="Anantharaman K."/>
            <person name="Thomas B.C."/>
            <person name="Malmstrom R."/>
            <person name="Stieglmeier M."/>
            <person name="Klingl A."/>
            <person name="Woyke T."/>
            <person name="Ryan C.M."/>
            <person name="Banfield J.F."/>
        </authorList>
    </citation>
    <scope>NUCLEOTIDE SEQUENCE [LARGE SCALE GENOMIC DNA]</scope>
</reference>
<dbReference type="GO" id="GO:0005737">
    <property type="term" value="C:cytoplasm"/>
    <property type="evidence" value="ECO:0007669"/>
    <property type="project" value="UniProtKB-SubCell"/>
</dbReference>
<dbReference type="NCBIfam" id="TIGR00112">
    <property type="entry name" value="proC"/>
    <property type="match status" value="1"/>
</dbReference>
<dbReference type="SUPFAM" id="SSF48179">
    <property type="entry name" value="6-phosphogluconate dehydrogenase C-terminal domain-like"/>
    <property type="match status" value="1"/>
</dbReference>
<dbReference type="InterPro" id="IPR000304">
    <property type="entry name" value="Pyrroline-COOH_reductase"/>
</dbReference>
<dbReference type="GO" id="GO:0055129">
    <property type="term" value="P:L-proline biosynthetic process"/>
    <property type="evidence" value="ECO:0007669"/>
    <property type="project" value="UniProtKB-UniRule"/>
</dbReference>
<proteinExistence type="inferred from homology"/>
<dbReference type="EMBL" id="PFUI01000218">
    <property type="protein sequence ID" value="PJB28895.1"/>
    <property type="molecule type" value="Genomic_DNA"/>
</dbReference>
<feature type="binding site" evidence="10">
    <location>
        <begin position="81"/>
        <end position="84"/>
    </location>
    <ligand>
        <name>NADP(+)</name>
        <dbReference type="ChEBI" id="CHEBI:58349"/>
    </ligand>
</feature>
<organism evidence="13 14">
    <name type="scientific">Candidatus Desantisbacteria bacterium CG_4_9_14_3_um_filter_40_11</name>
    <dbReference type="NCBI Taxonomy" id="1974546"/>
    <lineage>
        <taxon>Bacteria</taxon>
        <taxon>Candidatus Desantisiibacteriota</taxon>
    </lineage>
</organism>
<evidence type="ECO:0000259" key="12">
    <source>
        <dbReference type="Pfam" id="PF14748"/>
    </source>
</evidence>
<dbReference type="PANTHER" id="PTHR11645:SF0">
    <property type="entry name" value="PYRROLINE-5-CARBOXYLATE REDUCTASE 3"/>
    <property type="match status" value="1"/>
</dbReference>
<dbReference type="InterPro" id="IPR036291">
    <property type="entry name" value="NAD(P)-bd_dom_sf"/>
</dbReference>
<evidence type="ECO:0000313" key="13">
    <source>
        <dbReference type="EMBL" id="PJB28895.1"/>
    </source>
</evidence>
<dbReference type="EC" id="1.5.1.2" evidence="8 9"/>
<dbReference type="FunFam" id="1.10.3730.10:FF:000001">
    <property type="entry name" value="Pyrroline-5-carboxylate reductase"/>
    <property type="match status" value="1"/>
</dbReference>
<comment type="caution">
    <text evidence="13">The sequence shown here is derived from an EMBL/GenBank/DDBJ whole genome shotgun (WGS) entry which is preliminary data.</text>
</comment>
<keyword evidence="6 8" id="KW-0521">NADP</keyword>
<dbReference type="Pfam" id="PF03807">
    <property type="entry name" value="F420_oxidored"/>
    <property type="match status" value="1"/>
</dbReference>